<evidence type="ECO:0000313" key="5">
    <source>
        <dbReference type="Proteomes" id="UP001143463"/>
    </source>
</evidence>
<comment type="caution">
    <text evidence="4">The sequence shown here is derived from an EMBL/GenBank/DDBJ whole genome shotgun (WGS) entry which is preliminary data.</text>
</comment>
<dbReference type="Pfam" id="PF03060">
    <property type="entry name" value="NMO"/>
    <property type="match status" value="2"/>
</dbReference>
<accession>A0A9W6L621</accession>
<evidence type="ECO:0000256" key="2">
    <source>
        <dbReference type="ARBA" id="ARBA00022643"/>
    </source>
</evidence>
<evidence type="ECO:0000313" key="4">
    <source>
        <dbReference type="EMBL" id="GLL12904.1"/>
    </source>
</evidence>
<dbReference type="GO" id="GO:0018580">
    <property type="term" value="F:nitronate monooxygenase activity"/>
    <property type="evidence" value="ECO:0007669"/>
    <property type="project" value="InterPro"/>
</dbReference>
<keyword evidence="3" id="KW-0560">Oxidoreductase</keyword>
<reference evidence="4" key="1">
    <citation type="journal article" date="2014" name="Int. J. Syst. Evol. Microbiol.">
        <title>Complete genome sequence of Corynebacterium casei LMG S-19264T (=DSM 44701T), isolated from a smear-ripened cheese.</title>
        <authorList>
            <consortium name="US DOE Joint Genome Institute (JGI-PGF)"/>
            <person name="Walter F."/>
            <person name="Albersmeier A."/>
            <person name="Kalinowski J."/>
            <person name="Ruckert C."/>
        </authorList>
    </citation>
    <scope>NUCLEOTIDE SEQUENCE</scope>
    <source>
        <strain evidence="4">VKM Ac-1069</strain>
    </source>
</reference>
<dbReference type="SUPFAM" id="SSF51412">
    <property type="entry name" value="Inosine monophosphate dehydrogenase (IMPDH)"/>
    <property type="match status" value="1"/>
</dbReference>
<name>A0A9W6L621_9PSEU</name>
<reference evidence="4" key="2">
    <citation type="submission" date="2023-01" db="EMBL/GenBank/DDBJ databases">
        <authorList>
            <person name="Sun Q."/>
            <person name="Evtushenko L."/>
        </authorList>
    </citation>
    <scope>NUCLEOTIDE SEQUENCE</scope>
    <source>
        <strain evidence="4">VKM Ac-1069</strain>
    </source>
</reference>
<proteinExistence type="predicted"/>
<dbReference type="Gene3D" id="3.20.20.70">
    <property type="entry name" value="Aldolase class I"/>
    <property type="match status" value="1"/>
</dbReference>
<sequence length="314" mass="32729">MVTFANRVTQLLGVDVPILQAPMGYIAKPRLVAAVSEAGAMGLVPGSLGVDEVREDIRRTRDLTDKPFGVNLPLAFVKDPAIVDMIVEEGVRFVTTSAGSPTAHTPRLKEAGLTVFHVVPSLRGAQKAIEAGVDGLVVEGSEGAGFKAPREVSSMVLLPLVAAQVGVPIVAAGGIADGRSMAAAFALGAEGVQMGTRMVATEESPVHRNMKDAVVAAAETDTMLINKHNGKQVRVLRTEATAPFEIATAGDPMALLGNIHGLYRDGDLNASLAQLGQVAGRIGAVEPVAEIIRRTVAEFEETLGGLAKRYLEGA</sequence>
<organism evidence="4 5">
    <name type="scientific">Pseudonocardia halophobica</name>
    <dbReference type="NCBI Taxonomy" id="29401"/>
    <lineage>
        <taxon>Bacteria</taxon>
        <taxon>Bacillati</taxon>
        <taxon>Actinomycetota</taxon>
        <taxon>Actinomycetes</taxon>
        <taxon>Pseudonocardiales</taxon>
        <taxon>Pseudonocardiaceae</taxon>
        <taxon>Pseudonocardia</taxon>
    </lineage>
</organism>
<dbReference type="PANTHER" id="PTHR32332">
    <property type="entry name" value="2-NITROPROPANE DIOXYGENASE"/>
    <property type="match status" value="1"/>
</dbReference>
<dbReference type="GO" id="GO:0051213">
    <property type="term" value="F:dioxygenase activity"/>
    <property type="evidence" value="ECO:0007669"/>
    <property type="project" value="UniProtKB-KW"/>
</dbReference>
<keyword evidence="4" id="KW-0223">Dioxygenase</keyword>
<dbReference type="Proteomes" id="UP001143463">
    <property type="component" value="Unassembled WGS sequence"/>
</dbReference>
<evidence type="ECO:0000256" key="1">
    <source>
        <dbReference type="ARBA" id="ARBA00022630"/>
    </source>
</evidence>
<keyword evidence="1" id="KW-0285">Flavoprotein</keyword>
<dbReference type="InterPro" id="IPR013785">
    <property type="entry name" value="Aldolase_TIM"/>
</dbReference>
<keyword evidence="2" id="KW-0288">FMN</keyword>
<dbReference type="CDD" id="cd04730">
    <property type="entry name" value="NPD_like"/>
    <property type="match status" value="1"/>
</dbReference>
<evidence type="ECO:0000256" key="3">
    <source>
        <dbReference type="ARBA" id="ARBA00023002"/>
    </source>
</evidence>
<dbReference type="PANTHER" id="PTHR32332:SF20">
    <property type="entry name" value="2-NITROPROPANE DIOXYGENASE-LIKE PROTEIN"/>
    <property type="match status" value="1"/>
</dbReference>
<dbReference type="EMBL" id="BSFQ01000017">
    <property type="protein sequence ID" value="GLL12904.1"/>
    <property type="molecule type" value="Genomic_DNA"/>
</dbReference>
<dbReference type="AlphaFoldDB" id="A0A9W6L621"/>
<protein>
    <submittedName>
        <fullName evidence="4">2-nitropropane dioxygenase, NPD</fullName>
    </submittedName>
</protein>
<gene>
    <name evidence="4" type="ORF">GCM10017577_40460</name>
</gene>
<dbReference type="InterPro" id="IPR004136">
    <property type="entry name" value="NMO"/>
</dbReference>
<keyword evidence="5" id="KW-1185">Reference proteome</keyword>